<keyword evidence="3 6" id="KW-0812">Transmembrane</keyword>
<comment type="caution">
    <text evidence="8">The sequence shown here is derived from an EMBL/GenBank/DDBJ whole genome shotgun (WGS) entry which is preliminary data.</text>
</comment>
<feature type="transmembrane region" description="Helical" evidence="6">
    <location>
        <begin position="47"/>
        <end position="68"/>
    </location>
</feature>
<evidence type="ECO:0000256" key="5">
    <source>
        <dbReference type="ARBA" id="ARBA00023136"/>
    </source>
</evidence>
<name>A0A942DX04_9HYPH</name>
<feature type="transmembrane region" description="Helical" evidence="6">
    <location>
        <begin position="190"/>
        <end position="210"/>
    </location>
</feature>
<dbReference type="GO" id="GO:0016020">
    <property type="term" value="C:membrane"/>
    <property type="evidence" value="ECO:0007669"/>
    <property type="project" value="UniProtKB-SubCell"/>
</dbReference>
<evidence type="ECO:0000313" key="8">
    <source>
        <dbReference type="EMBL" id="MBS3649169.1"/>
    </source>
</evidence>
<keyword evidence="4 6" id="KW-1133">Transmembrane helix</keyword>
<feature type="transmembrane region" description="Helical" evidence="6">
    <location>
        <begin position="222"/>
        <end position="243"/>
    </location>
</feature>
<evidence type="ECO:0000256" key="1">
    <source>
        <dbReference type="ARBA" id="ARBA00004141"/>
    </source>
</evidence>
<feature type="transmembrane region" description="Helical" evidence="6">
    <location>
        <begin position="255"/>
        <end position="271"/>
    </location>
</feature>
<dbReference type="InterPro" id="IPR050638">
    <property type="entry name" value="AA-Vitamin_Transporters"/>
</dbReference>
<organism evidence="8 9">
    <name type="scientific">Pseudaminobacter soli</name>
    <name type="common">ex Zhang et al. 2022</name>
    <dbReference type="NCBI Taxonomy" id="2831468"/>
    <lineage>
        <taxon>Bacteria</taxon>
        <taxon>Pseudomonadati</taxon>
        <taxon>Pseudomonadota</taxon>
        <taxon>Alphaproteobacteria</taxon>
        <taxon>Hyphomicrobiales</taxon>
        <taxon>Phyllobacteriaceae</taxon>
        <taxon>Pseudaminobacter</taxon>
    </lineage>
</organism>
<keyword evidence="9" id="KW-1185">Reference proteome</keyword>
<reference evidence="8" key="1">
    <citation type="submission" date="2021-04" db="EMBL/GenBank/DDBJ databases">
        <title>Pseudaminobacter soli sp. nov., isolated from paddy soil contaminated by heavy metals.</title>
        <authorList>
            <person name="Zhang K."/>
        </authorList>
    </citation>
    <scope>NUCLEOTIDE SEQUENCE</scope>
    <source>
        <strain evidence="8">19-2017</strain>
    </source>
</reference>
<evidence type="ECO:0000256" key="6">
    <source>
        <dbReference type="SAM" id="Phobius"/>
    </source>
</evidence>
<evidence type="ECO:0000256" key="3">
    <source>
        <dbReference type="ARBA" id="ARBA00022692"/>
    </source>
</evidence>
<evidence type="ECO:0000256" key="4">
    <source>
        <dbReference type="ARBA" id="ARBA00022989"/>
    </source>
</evidence>
<evidence type="ECO:0000256" key="2">
    <source>
        <dbReference type="ARBA" id="ARBA00007362"/>
    </source>
</evidence>
<proteinExistence type="inferred from homology"/>
<accession>A0A942DX04</accession>
<feature type="transmembrane region" description="Helical" evidence="6">
    <location>
        <begin position="157"/>
        <end position="178"/>
    </location>
</feature>
<dbReference type="InterPro" id="IPR037185">
    <property type="entry name" value="EmrE-like"/>
</dbReference>
<feature type="domain" description="EamA" evidence="7">
    <location>
        <begin position="18"/>
        <end position="143"/>
    </location>
</feature>
<dbReference type="RefSeq" id="WP_188254735.1">
    <property type="nucleotide sequence ID" value="NZ_JABVCF010000005.1"/>
</dbReference>
<feature type="transmembrane region" description="Helical" evidence="6">
    <location>
        <begin position="80"/>
        <end position="99"/>
    </location>
</feature>
<feature type="transmembrane region" description="Helical" evidence="6">
    <location>
        <begin position="20"/>
        <end position="41"/>
    </location>
</feature>
<keyword evidence="5 6" id="KW-0472">Membrane</keyword>
<protein>
    <submittedName>
        <fullName evidence="8">DMT family transporter</fullName>
    </submittedName>
</protein>
<feature type="transmembrane region" description="Helical" evidence="6">
    <location>
        <begin position="133"/>
        <end position="151"/>
    </location>
</feature>
<feature type="domain" description="EamA" evidence="7">
    <location>
        <begin position="159"/>
        <end position="292"/>
    </location>
</feature>
<feature type="transmembrane region" description="Helical" evidence="6">
    <location>
        <begin position="277"/>
        <end position="293"/>
    </location>
</feature>
<dbReference type="EMBL" id="JAGWCR010000005">
    <property type="protein sequence ID" value="MBS3649169.1"/>
    <property type="molecule type" value="Genomic_DNA"/>
</dbReference>
<dbReference type="AlphaFoldDB" id="A0A942DX04"/>
<dbReference type="Pfam" id="PF00892">
    <property type="entry name" value="EamA"/>
    <property type="match status" value="2"/>
</dbReference>
<dbReference type="Proteomes" id="UP000680348">
    <property type="component" value="Unassembled WGS sequence"/>
</dbReference>
<sequence length="300" mass="31144">MDQPAQCASKPFLSREAAGLLLGFVGVVVFGGTLPATRVALGLFSPWFITYGRAAVASAAAALVLLALRRPFPRQDATSLLLAGALLVFGFPILSSIALQTVPAAHGGVVLGILPLATSIFAALLGGERPSPLFWICGVVGAALVIGFALYDSELSFSSGDSFLLLAALAASLGYVVSGKVARTMPGWEVICWALILTSPASAVGAILTFDSGYLQASPEQAFAFFYLALGSMFLGFFAWNVGLAMGGIARVSQVQLLQTFVTLALAALFLGERITLETLVFAGAVVLVVALGRRARISR</sequence>
<evidence type="ECO:0000313" key="9">
    <source>
        <dbReference type="Proteomes" id="UP000680348"/>
    </source>
</evidence>
<comment type="subcellular location">
    <subcellularLocation>
        <location evidence="1">Membrane</location>
        <topology evidence="1">Multi-pass membrane protein</topology>
    </subcellularLocation>
</comment>
<dbReference type="PANTHER" id="PTHR32322">
    <property type="entry name" value="INNER MEMBRANE TRANSPORTER"/>
    <property type="match status" value="1"/>
</dbReference>
<comment type="similarity">
    <text evidence="2">Belongs to the EamA transporter family.</text>
</comment>
<dbReference type="SUPFAM" id="SSF103481">
    <property type="entry name" value="Multidrug resistance efflux transporter EmrE"/>
    <property type="match status" value="2"/>
</dbReference>
<evidence type="ECO:0000259" key="7">
    <source>
        <dbReference type="Pfam" id="PF00892"/>
    </source>
</evidence>
<dbReference type="InterPro" id="IPR000620">
    <property type="entry name" value="EamA_dom"/>
</dbReference>
<gene>
    <name evidence="8" type="ORF">KEU06_11170</name>
</gene>
<dbReference type="PANTHER" id="PTHR32322:SF2">
    <property type="entry name" value="EAMA DOMAIN-CONTAINING PROTEIN"/>
    <property type="match status" value="1"/>
</dbReference>
<feature type="transmembrane region" description="Helical" evidence="6">
    <location>
        <begin position="105"/>
        <end position="126"/>
    </location>
</feature>